<dbReference type="Proteomes" id="UP000663852">
    <property type="component" value="Unassembled WGS sequence"/>
</dbReference>
<dbReference type="InterPro" id="IPR016181">
    <property type="entry name" value="Acyl_CoA_acyltransferase"/>
</dbReference>
<name>A0A815AC10_ADIRI</name>
<dbReference type="EMBL" id="CAJNOR010002082">
    <property type="protein sequence ID" value="CAF1245312.1"/>
    <property type="molecule type" value="Genomic_DNA"/>
</dbReference>
<sequence length="225" mass="25489">MADSEYAYEIVTNENDARECARLIAEEFSAHNPITCFDQISPGCFYDHCSWPLMKDMLAEHLSLLARHRSTGEIVGATIAGDFFLEHQRKHLRDISNISSTIAIDDLLHEMDDLFVARDFGQELQSNTVLHIPFCAVRSQHGGKGIVTRMIRNVCDNARQKQGFQYLLGQTTHQATRHVWIKNLGGKEVTIVDPTTWIWKKNGKDSSCPYKDYEGGPIPNILVKL</sequence>
<dbReference type="SUPFAM" id="SSF55729">
    <property type="entry name" value="Acyl-CoA N-acyltransferases (Nat)"/>
    <property type="match status" value="1"/>
</dbReference>
<dbReference type="Gene3D" id="3.40.630.30">
    <property type="match status" value="1"/>
</dbReference>
<gene>
    <name evidence="2" type="ORF">EDS130_LOCUS28132</name>
    <name evidence="1" type="ORF">XAT740_LOCUS25961</name>
</gene>
<keyword evidence="3" id="KW-1185">Reference proteome</keyword>
<protein>
    <recommendedName>
        <fullName evidence="5">N-acetyltransferase domain-containing protein</fullName>
    </recommendedName>
</protein>
<dbReference type="Proteomes" id="UP000663828">
    <property type="component" value="Unassembled WGS sequence"/>
</dbReference>
<dbReference type="EMBL" id="CAJNOJ010000182">
    <property type="protein sequence ID" value="CAF1253898.1"/>
    <property type="molecule type" value="Genomic_DNA"/>
</dbReference>
<evidence type="ECO:0000313" key="2">
    <source>
        <dbReference type="EMBL" id="CAF1253898.1"/>
    </source>
</evidence>
<reference evidence="2" key="1">
    <citation type="submission" date="2021-02" db="EMBL/GenBank/DDBJ databases">
        <authorList>
            <person name="Nowell W R."/>
        </authorList>
    </citation>
    <scope>NUCLEOTIDE SEQUENCE</scope>
</reference>
<evidence type="ECO:0000313" key="3">
    <source>
        <dbReference type="Proteomes" id="UP000663828"/>
    </source>
</evidence>
<proteinExistence type="predicted"/>
<evidence type="ECO:0000313" key="4">
    <source>
        <dbReference type="Proteomes" id="UP000663852"/>
    </source>
</evidence>
<organism evidence="2 4">
    <name type="scientific">Adineta ricciae</name>
    <name type="common">Rotifer</name>
    <dbReference type="NCBI Taxonomy" id="249248"/>
    <lineage>
        <taxon>Eukaryota</taxon>
        <taxon>Metazoa</taxon>
        <taxon>Spiralia</taxon>
        <taxon>Gnathifera</taxon>
        <taxon>Rotifera</taxon>
        <taxon>Eurotatoria</taxon>
        <taxon>Bdelloidea</taxon>
        <taxon>Adinetida</taxon>
        <taxon>Adinetidae</taxon>
        <taxon>Adineta</taxon>
    </lineage>
</organism>
<dbReference type="OrthoDB" id="9977091at2759"/>
<evidence type="ECO:0008006" key="5">
    <source>
        <dbReference type="Google" id="ProtNLM"/>
    </source>
</evidence>
<comment type="caution">
    <text evidence="2">The sequence shown here is derived from an EMBL/GenBank/DDBJ whole genome shotgun (WGS) entry which is preliminary data.</text>
</comment>
<accession>A0A815AC10</accession>
<dbReference type="AlphaFoldDB" id="A0A815AC10"/>
<evidence type="ECO:0000313" key="1">
    <source>
        <dbReference type="EMBL" id="CAF1245312.1"/>
    </source>
</evidence>